<dbReference type="Proteomes" id="UP001396334">
    <property type="component" value="Unassembled WGS sequence"/>
</dbReference>
<dbReference type="EMBL" id="JBBPBN010001448">
    <property type="protein sequence ID" value="KAK8478223.1"/>
    <property type="molecule type" value="Genomic_DNA"/>
</dbReference>
<accession>A0ABR1ZD76</accession>
<reference evidence="1 2" key="1">
    <citation type="journal article" date="2024" name="G3 (Bethesda)">
        <title>Genome assembly of Hibiscus sabdariffa L. provides insights into metabolisms of medicinal natural products.</title>
        <authorList>
            <person name="Kim T."/>
        </authorList>
    </citation>
    <scope>NUCLEOTIDE SEQUENCE [LARGE SCALE GENOMIC DNA]</scope>
    <source>
        <strain evidence="1">TK-2024</strain>
        <tissue evidence="1">Old leaves</tissue>
    </source>
</reference>
<protein>
    <submittedName>
        <fullName evidence="1">Uncharacterized protein</fullName>
    </submittedName>
</protein>
<organism evidence="1 2">
    <name type="scientific">Hibiscus sabdariffa</name>
    <name type="common">roselle</name>
    <dbReference type="NCBI Taxonomy" id="183260"/>
    <lineage>
        <taxon>Eukaryota</taxon>
        <taxon>Viridiplantae</taxon>
        <taxon>Streptophyta</taxon>
        <taxon>Embryophyta</taxon>
        <taxon>Tracheophyta</taxon>
        <taxon>Spermatophyta</taxon>
        <taxon>Magnoliopsida</taxon>
        <taxon>eudicotyledons</taxon>
        <taxon>Gunneridae</taxon>
        <taxon>Pentapetalae</taxon>
        <taxon>rosids</taxon>
        <taxon>malvids</taxon>
        <taxon>Malvales</taxon>
        <taxon>Malvaceae</taxon>
        <taxon>Malvoideae</taxon>
        <taxon>Hibiscus</taxon>
    </lineage>
</organism>
<name>A0ABR1ZD76_9ROSI</name>
<evidence type="ECO:0000313" key="1">
    <source>
        <dbReference type="EMBL" id="KAK8478223.1"/>
    </source>
</evidence>
<comment type="caution">
    <text evidence="1">The sequence shown here is derived from an EMBL/GenBank/DDBJ whole genome shotgun (WGS) entry which is preliminary data.</text>
</comment>
<gene>
    <name evidence="1" type="ORF">V6N11_012955</name>
</gene>
<sequence>MKLGASQPKKAKLAAYVGLYCGFMLGFAALFFAVMVGKRCGVLRGTARPKQGANINLGCFYLVGMPVAVWLAFFAGFDFKGLWLGMLAAQGSCVVTMMLVLIRTDWDFEAERAKELTGAEVVVVDDIKQVEQEKPRKAESKEDSFSLLGEFV</sequence>
<evidence type="ECO:0000313" key="2">
    <source>
        <dbReference type="Proteomes" id="UP001396334"/>
    </source>
</evidence>
<keyword evidence="2" id="KW-1185">Reference proteome</keyword>
<proteinExistence type="predicted"/>
<dbReference type="PANTHER" id="PTHR11206">
    <property type="entry name" value="MULTIDRUG RESISTANCE PROTEIN"/>
    <property type="match status" value="1"/>
</dbReference>